<dbReference type="Proteomes" id="UP000325081">
    <property type="component" value="Unassembled WGS sequence"/>
</dbReference>
<feature type="compositionally biased region" description="Polar residues" evidence="1">
    <location>
        <begin position="88"/>
        <end position="97"/>
    </location>
</feature>
<feature type="non-terminal residue" evidence="2">
    <location>
        <position position="140"/>
    </location>
</feature>
<protein>
    <submittedName>
        <fullName evidence="2">Remorin family protein</fullName>
    </submittedName>
</protein>
<feature type="compositionally biased region" description="Basic and acidic residues" evidence="1">
    <location>
        <begin position="106"/>
        <end position="128"/>
    </location>
</feature>
<proteinExistence type="predicted"/>
<reference evidence="3" key="1">
    <citation type="journal article" date="2019" name="Curr. Biol.">
        <title>Genome Sequence of Striga asiatica Provides Insight into the Evolution of Plant Parasitism.</title>
        <authorList>
            <person name="Yoshida S."/>
            <person name="Kim S."/>
            <person name="Wafula E.K."/>
            <person name="Tanskanen J."/>
            <person name="Kim Y.M."/>
            <person name="Honaas L."/>
            <person name="Yang Z."/>
            <person name="Spallek T."/>
            <person name="Conn C.E."/>
            <person name="Ichihashi Y."/>
            <person name="Cheong K."/>
            <person name="Cui S."/>
            <person name="Der J.P."/>
            <person name="Gundlach H."/>
            <person name="Jiao Y."/>
            <person name="Hori C."/>
            <person name="Ishida J.K."/>
            <person name="Kasahara H."/>
            <person name="Kiba T."/>
            <person name="Kim M.S."/>
            <person name="Koo N."/>
            <person name="Laohavisit A."/>
            <person name="Lee Y.H."/>
            <person name="Lumba S."/>
            <person name="McCourt P."/>
            <person name="Mortimer J.C."/>
            <person name="Mutuku J.M."/>
            <person name="Nomura T."/>
            <person name="Sasaki-Sekimoto Y."/>
            <person name="Seto Y."/>
            <person name="Wang Y."/>
            <person name="Wakatake T."/>
            <person name="Sakakibara H."/>
            <person name="Demura T."/>
            <person name="Yamaguchi S."/>
            <person name="Yoneyama K."/>
            <person name="Manabe R.I."/>
            <person name="Nelson D.C."/>
            <person name="Schulman A.H."/>
            <person name="Timko M.P."/>
            <person name="dePamphilis C.W."/>
            <person name="Choi D."/>
            <person name="Shirasu K."/>
        </authorList>
    </citation>
    <scope>NUCLEOTIDE SEQUENCE [LARGE SCALE GENOMIC DNA]</scope>
    <source>
        <strain evidence="3">cv. UVA1</strain>
    </source>
</reference>
<dbReference type="PANTHER" id="PTHR31471:SF3">
    <property type="entry name" value="OS11G0616300 PROTEIN"/>
    <property type="match status" value="1"/>
</dbReference>
<evidence type="ECO:0000313" key="2">
    <source>
        <dbReference type="EMBL" id="GER49555.1"/>
    </source>
</evidence>
<keyword evidence="3" id="KW-1185">Reference proteome</keyword>
<dbReference type="EMBL" id="BKCP01008706">
    <property type="protein sequence ID" value="GER49555.1"/>
    <property type="molecule type" value="Genomic_DNA"/>
</dbReference>
<sequence>MQEKFVFTNTSRKPISKLRDVGTEMTPLASSTTSRCPTPFESTSPVRHNTPADRSGPLGPTGPNDDQSKPGLSLLKGSHMAKLHCGAQFNSAKSNWSSREEEEDDVSKSLRHFEATSGDECRKSESESKNFVWEEEEKTK</sequence>
<evidence type="ECO:0000256" key="1">
    <source>
        <dbReference type="SAM" id="MobiDB-lite"/>
    </source>
</evidence>
<feature type="region of interest" description="Disordered" evidence="1">
    <location>
        <begin position="1"/>
        <end position="140"/>
    </location>
</feature>
<organism evidence="2 3">
    <name type="scientific">Striga asiatica</name>
    <name type="common">Asiatic witchweed</name>
    <name type="synonym">Buchnera asiatica</name>
    <dbReference type="NCBI Taxonomy" id="4170"/>
    <lineage>
        <taxon>Eukaryota</taxon>
        <taxon>Viridiplantae</taxon>
        <taxon>Streptophyta</taxon>
        <taxon>Embryophyta</taxon>
        <taxon>Tracheophyta</taxon>
        <taxon>Spermatophyta</taxon>
        <taxon>Magnoliopsida</taxon>
        <taxon>eudicotyledons</taxon>
        <taxon>Gunneridae</taxon>
        <taxon>Pentapetalae</taxon>
        <taxon>asterids</taxon>
        <taxon>lamiids</taxon>
        <taxon>Lamiales</taxon>
        <taxon>Orobanchaceae</taxon>
        <taxon>Buchnereae</taxon>
        <taxon>Striga</taxon>
    </lineage>
</organism>
<dbReference type="OrthoDB" id="431557at2759"/>
<evidence type="ECO:0000313" key="3">
    <source>
        <dbReference type="Proteomes" id="UP000325081"/>
    </source>
</evidence>
<feature type="compositionally biased region" description="Polar residues" evidence="1">
    <location>
        <begin position="28"/>
        <end position="47"/>
    </location>
</feature>
<gene>
    <name evidence="2" type="ORF">STAS_26807</name>
</gene>
<comment type="caution">
    <text evidence="2">The sequence shown here is derived from an EMBL/GenBank/DDBJ whole genome shotgun (WGS) entry which is preliminary data.</text>
</comment>
<accession>A0A5A7QW37</accession>
<dbReference type="PANTHER" id="PTHR31471">
    <property type="entry name" value="OS02G0116800 PROTEIN"/>
    <property type="match status" value="1"/>
</dbReference>
<name>A0A5A7QW37_STRAF</name>
<dbReference type="AlphaFoldDB" id="A0A5A7QW37"/>